<reference evidence="2" key="2">
    <citation type="submission" date="2019-01" db="UniProtKB">
        <authorList>
            <consortium name="EnsemblPlants"/>
        </authorList>
    </citation>
    <scope>IDENTIFICATION</scope>
    <source>
        <strain evidence="2">cv. Heinz 1706</strain>
    </source>
</reference>
<feature type="compositionally biased region" description="Pro residues" evidence="1">
    <location>
        <begin position="19"/>
        <end position="47"/>
    </location>
</feature>
<keyword evidence="3" id="KW-1185">Reference proteome</keyword>
<accession>A0A3Q7G5G6</accession>
<evidence type="ECO:0000313" key="2">
    <source>
        <dbReference type="EnsemblPlants" id="Solyc03g034201.1.1"/>
    </source>
</evidence>
<dbReference type="Gramene" id="Solyc03g034201.1.1">
    <property type="protein sequence ID" value="Solyc03g034201.1.1"/>
    <property type="gene ID" value="Solyc03g034201.1"/>
</dbReference>
<sequence length="165" mass="18320">KKIKGENPSPPLSTAAQPLPCPSFPPPLLFPLPSPSPPLPLFSPSPFSPRSDQQQSVAGSWNLRQQLQTEEVYIKTHSGNYLRRRQHHQRSQQKLRDPIKTTPAVTDYNHNSGQIQQPRCCSDKAIHITPKLKIPASSTSLPSLSLNRHILVGVSAEARRSCPKE</sequence>
<evidence type="ECO:0000256" key="1">
    <source>
        <dbReference type="SAM" id="MobiDB-lite"/>
    </source>
</evidence>
<evidence type="ECO:0000313" key="3">
    <source>
        <dbReference type="Proteomes" id="UP000004994"/>
    </source>
</evidence>
<protein>
    <submittedName>
        <fullName evidence="2">Uncharacterized protein</fullName>
    </submittedName>
</protein>
<dbReference type="EnsemblPlants" id="Solyc03g034201.1.1">
    <property type="protein sequence ID" value="Solyc03g034201.1.1"/>
    <property type="gene ID" value="Solyc03g034201.1"/>
</dbReference>
<dbReference type="InParanoid" id="A0A3Q7G5G6"/>
<reference evidence="2" key="1">
    <citation type="journal article" date="2012" name="Nature">
        <title>The tomato genome sequence provides insights into fleshy fruit evolution.</title>
        <authorList>
            <consortium name="Tomato Genome Consortium"/>
        </authorList>
    </citation>
    <scope>NUCLEOTIDE SEQUENCE [LARGE SCALE GENOMIC DNA]</scope>
    <source>
        <strain evidence="2">cv. Heinz 1706</strain>
    </source>
</reference>
<dbReference type="AlphaFoldDB" id="A0A3Q7G5G6"/>
<feature type="region of interest" description="Disordered" evidence="1">
    <location>
        <begin position="1"/>
        <end position="62"/>
    </location>
</feature>
<name>A0A3Q7G5G6_SOLLC</name>
<proteinExistence type="predicted"/>
<feature type="compositionally biased region" description="Polar residues" evidence="1">
    <location>
        <begin position="50"/>
        <end position="62"/>
    </location>
</feature>
<organism evidence="2">
    <name type="scientific">Solanum lycopersicum</name>
    <name type="common">Tomato</name>
    <name type="synonym">Lycopersicon esculentum</name>
    <dbReference type="NCBI Taxonomy" id="4081"/>
    <lineage>
        <taxon>Eukaryota</taxon>
        <taxon>Viridiplantae</taxon>
        <taxon>Streptophyta</taxon>
        <taxon>Embryophyta</taxon>
        <taxon>Tracheophyta</taxon>
        <taxon>Spermatophyta</taxon>
        <taxon>Magnoliopsida</taxon>
        <taxon>eudicotyledons</taxon>
        <taxon>Gunneridae</taxon>
        <taxon>Pentapetalae</taxon>
        <taxon>asterids</taxon>
        <taxon>lamiids</taxon>
        <taxon>Solanales</taxon>
        <taxon>Solanaceae</taxon>
        <taxon>Solanoideae</taxon>
        <taxon>Solaneae</taxon>
        <taxon>Solanum</taxon>
        <taxon>Solanum subgen. Lycopersicon</taxon>
    </lineage>
</organism>
<dbReference type="Proteomes" id="UP000004994">
    <property type="component" value="Chromosome 3"/>
</dbReference>